<feature type="coiled-coil region" evidence="1">
    <location>
        <begin position="199"/>
        <end position="226"/>
    </location>
</feature>
<dbReference type="AlphaFoldDB" id="A0A1W0E398"/>
<feature type="signal peptide" evidence="2">
    <location>
        <begin position="1"/>
        <end position="18"/>
    </location>
</feature>
<evidence type="ECO:0000256" key="2">
    <source>
        <dbReference type="SAM" id="SignalP"/>
    </source>
</evidence>
<evidence type="ECO:0000313" key="4">
    <source>
        <dbReference type="Proteomes" id="UP000192758"/>
    </source>
</evidence>
<evidence type="ECO:0000256" key="1">
    <source>
        <dbReference type="SAM" id="Coils"/>
    </source>
</evidence>
<accession>A0A1W0E398</accession>
<name>A0A1W0E398_9MICR</name>
<reference evidence="3 4" key="1">
    <citation type="journal article" date="2017" name="Environ. Microbiol.">
        <title>Decay of the glycolytic pathway and adaptation to intranuclear parasitism within Enterocytozoonidae microsporidia.</title>
        <authorList>
            <person name="Wiredu Boakye D."/>
            <person name="Jaroenlak P."/>
            <person name="Prachumwat A."/>
            <person name="Williams T.A."/>
            <person name="Bateman K.S."/>
            <person name="Itsathitphaisarn O."/>
            <person name="Sritunyalucksana K."/>
            <person name="Paszkiewicz K.H."/>
            <person name="Moore K.A."/>
            <person name="Stentiford G.D."/>
            <person name="Williams B.A."/>
        </authorList>
    </citation>
    <scope>NUCLEOTIDE SEQUENCE [LARGE SCALE GENOMIC DNA]</scope>
    <source>
        <strain evidence="3 4">TH1</strain>
    </source>
</reference>
<evidence type="ECO:0000313" key="3">
    <source>
        <dbReference type="EMBL" id="OQS53711.1"/>
    </source>
</evidence>
<keyword evidence="4" id="KW-1185">Reference proteome</keyword>
<sequence length="316" mass="37766">MYKMYFCFFIFRIIFCSGENINNINNTDGIKNITNSNFLFSDLSKYTSIERISNLVKNTKYSHSFENIVRHSILLKNEINKIKIDGNPFEFNLQDTEEQCIKRTVDFINNFYMDDLKIKIKHISEQLTLKDVVKLHVNDIEFNENELESFKAYTEYETSDRILLALGKIKNKVDLCDYFNLFINDNAYDNYIKGFCTILNKVQEELNNLNKTNDKIQNRLIFDNKEGEDLRTFFVNFVYYVTFYDVCEKYGKIDKNLHLFHTKTYIYDLNTKYKPLISNLDYLKHNILLSAESIIKIKDLFEKYKEMKFNLVMMLD</sequence>
<dbReference type="VEuPathDB" id="MicrosporidiaDB:EHP00_732"/>
<protein>
    <submittedName>
        <fullName evidence="3">Uncharacterized protein</fullName>
    </submittedName>
</protein>
<dbReference type="EMBL" id="MNPJ01000026">
    <property type="protein sequence ID" value="OQS53711.1"/>
    <property type="molecule type" value="Genomic_DNA"/>
</dbReference>
<organism evidence="3 4">
    <name type="scientific">Ecytonucleospora hepatopenaei</name>
    <dbReference type="NCBI Taxonomy" id="646526"/>
    <lineage>
        <taxon>Eukaryota</taxon>
        <taxon>Fungi</taxon>
        <taxon>Fungi incertae sedis</taxon>
        <taxon>Microsporidia</taxon>
        <taxon>Enterocytozoonidae</taxon>
        <taxon>Ecytonucleospora</taxon>
    </lineage>
</organism>
<proteinExistence type="predicted"/>
<gene>
    <name evidence="3" type="ORF">EHP00_732</name>
</gene>
<keyword evidence="1" id="KW-0175">Coiled coil</keyword>
<dbReference type="Proteomes" id="UP000192758">
    <property type="component" value="Unassembled WGS sequence"/>
</dbReference>
<comment type="caution">
    <text evidence="3">The sequence shown here is derived from an EMBL/GenBank/DDBJ whole genome shotgun (WGS) entry which is preliminary data.</text>
</comment>
<keyword evidence="2" id="KW-0732">Signal</keyword>
<feature type="chain" id="PRO_5013071392" evidence="2">
    <location>
        <begin position="19"/>
        <end position="316"/>
    </location>
</feature>